<evidence type="ECO:0000256" key="1">
    <source>
        <dbReference type="SAM" id="MobiDB-lite"/>
    </source>
</evidence>
<accession>A0AAV5CMH1</accession>
<comment type="caution">
    <text evidence="2">The sequence shown here is derived from an EMBL/GenBank/DDBJ whole genome shotgun (WGS) entry which is preliminary data.</text>
</comment>
<reference evidence="2" key="1">
    <citation type="journal article" date="2018" name="DNA Res.">
        <title>Multiple hybrid de novo genome assembly of finger millet, an orphan allotetraploid crop.</title>
        <authorList>
            <person name="Hatakeyama M."/>
            <person name="Aluri S."/>
            <person name="Balachadran M.T."/>
            <person name="Sivarajan S.R."/>
            <person name="Patrignani A."/>
            <person name="Gruter S."/>
            <person name="Poveda L."/>
            <person name="Shimizu-Inatsugi R."/>
            <person name="Baeten J."/>
            <person name="Francoijs K.J."/>
            <person name="Nataraja K.N."/>
            <person name="Reddy Y.A.N."/>
            <person name="Phadnis S."/>
            <person name="Ravikumar R.L."/>
            <person name="Schlapbach R."/>
            <person name="Sreeman S.M."/>
            <person name="Shimizu K.K."/>
        </authorList>
    </citation>
    <scope>NUCLEOTIDE SEQUENCE</scope>
</reference>
<keyword evidence="3" id="KW-1185">Reference proteome</keyword>
<sequence length="112" mass="11607">MDGIAVLQSRGSGPHGTKNGKEIHRAQRILPPSASRLSSVFSLHSAACARPTRLRCPFTDTGAPGNMIRAVQLPVDGPASPAMAGFDRASLTTAPPAAPLPLPPRHCGLPNI</sequence>
<dbReference type="Proteomes" id="UP001054889">
    <property type="component" value="Unassembled WGS sequence"/>
</dbReference>
<gene>
    <name evidence="2" type="primary">ga16531</name>
    <name evidence="2" type="ORF">PR202_ga16531</name>
</gene>
<evidence type="ECO:0000313" key="3">
    <source>
        <dbReference type="Proteomes" id="UP001054889"/>
    </source>
</evidence>
<name>A0AAV5CMH1_ELECO</name>
<evidence type="ECO:0000313" key="2">
    <source>
        <dbReference type="EMBL" id="GJM99435.1"/>
    </source>
</evidence>
<proteinExistence type="predicted"/>
<dbReference type="AlphaFoldDB" id="A0AAV5CMH1"/>
<dbReference type="EMBL" id="BQKI01000007">
    <property type="protein sequence ID" value="GJM99435.1"/>
    <property type="molecule type" value="Genomic_DNA"/>
</dbReference>
<organism evidence="2 3">
    <name type="scientific">Eleusine coracana subsp. coracana</name>
    <dbReference type="NCBI Taxonomy" id="191504"/>
    <lineage>
        <taxon>Eukaryota</taxon>
        <taxon>Viridiplantae</taxon>
        <taxon>Streptophyta</taxon>
        <taxon>Embryophyta</taxon>
        <taxon>Tracheophyta</taxon>
        <taxon>Spermatophyta</taxon>
        <taxon>Magnoliopsida</taxon>
        <taxon>Liliopsida</taxon>
        <taxon>Poales</taxon>
        <taxon>Poaceae</taxon>
        <taxon>PACMAD clade</taxon>
        <taxon>Chloridoideae</taxon>
        <taxon>Cynodonteae</taxon>
        <taxon>Eleusininae</taxon>
        <taxon>Eleusine</taxon>
    </lineage>
</organism>
<reference evidence="2" key="2">
    <citation type="submission" date="2021-12" db="EMBL/GenBank/DDBJ databases">
        <title>Resequencing data analysis of finger millet.</title>
        <authorList>
            <person name="Hatakeyama M."/>
            <person name="Aluri S."/>
            <person name="Balachadran M.T."/>
            <person name="Sivarajan S.R."/>
            <person name="Poveda L."/>
            <person name="Shimizu-Inatsugi R."/>
            <person name="Schlapbach R."/>
            <person name="Sreeman S.M."/>
            <person name="Shimizu K.K."/>
        </authorList>
    </citation>
    <scope>NUCLEOTIDE SEQUENCE</scope>
</reference>
<protein>
    <submittedName>
        <fullName evidence="2">Uncharacterized protein</fullName>
    </submittedName>
</protein>
<feature type="region of interest" description="Disordered" evidence="1">
    <location>
        <begin position="1"/>
        <end position="20"/>
    </location>
</feature>